<evidence type="ECO:0000313" key="3">
    <source>
        <dbReference type="Proteomes" id="UP000216998"/>
    </source>
</evidence>
<keyword evidence="1" id="KW-0812">Transmembrane</keyword>
<feature type="transmembrane region" description="Helical" evidence="1">
    <location>
        <begin position="40"/>
        <end position="58"/>
    </location>
</feature>
<evidence type="ECO:0000256" key="1">
    <source>
        <dbReference type="SAM" id="Phobius"/>
    </source>
</evidence>
<dbReference type="RefSeq" id="WP_094453352.1">
    <property type="nucleotide sequence ID" value="NZ_NOXU01000018.1"/>
</dbReference>
<organism evidence="2 3">
    <name type="scientific">Niveispirillum lacus</name>
    <dbReference type="NCBI Taxonomy" id="1981099"/>
    <lineage>
        <taxon>Bacteria</taxon>
        <taxon>Pseudomonadati</taxon>
        <taxon>Pseudomonadota</taxon>
        <taxon>Alphaproteobacteria</taxon>
        <taxon>Rhodospirillales</taxon>
        <taxon>Azospirillaceae</taxon>
        <taxon>Niveispirillum</taxon>
    </lineage>
</organism>
<reference evidence="2 3" key="1">
    <citation type="submission" date="2017-07" db="EMBL/GenBank/DDBJ databases">
        <title>Niveispirillum cyanobacteriorum sp. nov., isolated from cyanobacterial aggregates in a eutrophic lake.</title>
        <authorList>
            <person name="Cai H."/>
        </authorList>
    </citation>
    <scope>NUCLEOTIDE SEQUENCE [LARGE SCALE GENOMIC DNA]</scope>
    <source>
        <strain evidence="3">TH1-14</strain>
    </source>
</reference>
<name>A0A255Z673_9PROT</name>
<feature type="transmembrane region" description="Helical" evidence="1">
    <location>
        <begin position="64"/>
        <end position="84"/>
    </location>
</feature>
<keyword evidence="3" id="KW-1185">Reference proteome</keyword>
<evidence type="ECO:0000313" key="2">
    <source>
        <dbReference type="EMBL" id="OYQ37037.1"/>
    </source>
</evidence>
<dbReference type="OrthoDB" id="9909427at2"/>
<keyword evidence="1" id="KW-1133">Transmembrane helix</keyword>
<keyword evidence="1" id="KW-0472">Membrane</keyword>
<accession>A0A255Z673</accession>
<comment type="caution">
    <text evidence="2">The sequence shown here is derived from an EMBL/GenBank/DDBJ whole genome shotgun (WGS) entry which is preliminary data.</text>
</comment>
<dbReference type="EMBL" id="NOXU01000018">
    <property type="protein sequence ID" value="OYQ37037.1"/>
    <property type="molecule type" value="Genomic_DNA"/>
</dbReference>
<dbReference type="Proteomes" id="UP000216998">
    <property type="component" value="Unassembled WGS sequence"/>
</dbReference>
<protein>
    <submittedName>
        <fullName evidence="2">Uncharacterized protein</fullName>
    </submittedName>
</protein>
<dbReference type="AlphaFoldDB" id="A0A255Z673"/>
<sequence>MSDSARPPQAAEPIYDFKTTKEGDKIFMDVFVKQPRRSKIFLCVILLIILPIVVASTASPYSGLAFISTIMPLVGVCYIIWLLFKAGKQIATTRIEIDANRISIPKTNKFFDVAHVRSIGWGLTRPRKETPSAVYYGSGVAGAFTAGTQNASQVANADFVRQYGYCIYLVYGSRRETLVSGLHEDLVETIYDEFATNLKTCGHSFG</sequence>
<gene>
    <name evidence="2" type="ORF">CHU95_02340</name>
</gene>
<proteinExistence type="predicted"/>